<dbReference type="STRING" id="36874.HQ34_07760"/>
<organism evidence="5 6">
    <name type="scientific">Porphyromonas cangingivalis</name>
    <dbReference type="NCBI Taxonomy" id="36874"/>
    <lineage>
        <taxon>Bacteria</taxon>
        <taxon>Pseudomonadati</taxon>
        <taxon>Bacteroidota</taxon>
        <taxon>Bacteroidia</taxon>
        <taxon>Bacteroidales</taxon>
        <taxon>Porphyromonadaceae</taxon>
        <taxon>Porphyromonas</taxon>
    </lineage>
</organism>
<feature type="chain" id="PRO_5001998390" description="TonB-dependent receptor" evidence="4">
    <location>
        <begin position="23"/>
        <end position="864"/>
    </location>
</feature>
<dbReference type="eggNOG" id="COG1629">
    <property type="taxonomic scope" value="Bacteria"/>
</dbReference>
<evidence type="ECO:0000313" key="5">
    <source>
        <dbReference type="EMBL" id="KGN78569.1"/>
    </source>
</evidence>
<comment type="caution">
    <text evidence="5">The sequence shown here is derived from an EMBL/GenBank/DDBJ whole genome shotgun (WGS) entry which is preliminary data.</text>
</comment>
<dbReference type="InterPro" id="IPR036942">
    <property type="entry name" value="Beta-barrel_TonB_sf"/>
</dbReference>
<dbReference type="RefSeq" id="WP_036852884.1">
    <property type="nucleotide sequence ID" value="NZ_JQJD01000060.1"/>
</dbReference>
<proteinExistence type="predicted"/>
<dbReference type="AlphaFoldDB" id="A0A0A2EQB9"/>
<comment type="subcellular location">
    <subcellularLocation>
        <location evidence="1">Cell outer membrane</location>
    </subcellularLocation>
</comment>
<name>A0A0A2EQB9_PORCN</name>
<reference evidence="5 6" key="1">
    <citation type="submission" date="2014-08" db="EMBL/GenBank/DDBJ databases">
        <title>Porphyromonas cangingivalis strain:COT-109_OH1386 Genome sequencing.</title>
        <authorList>
            <person name="Wallis C."/>
            <person name="Deusch O."/>
            <person name="O'Flynn C."/>
            <person name="Davis I."/>
            <person name="Jospin G."/>
            <person name="Darling A.E."/>
            <person name="Coil D.A."/>
            <person name="Alexiev A."/>
            <person name="Horsfall A."/>
            <person name="Kirkwood N."/>
            <person name="Harris S."/>
            <person name="Eisen J.A."/>
        </authorList>
    </citation>
    <scope>NUCLEOTIDE SEQUENCE [LARGE SCALE GENOMIC DNA]</scope>
    <source>
        <strain evidence="6">COT-109 OH1386</strain>
    </source>
</reference>
<dbReference type="Gene3D" id="2.40.170.20">
    <property type="entry name" value="TonB-dependent receptor, beta-barrel domain"/>
    <property type="match status" value="1"/>
</dbReference>
<keyword evidence="6" id="KW-1185">Reference proteome</keyword>
<sequence>MMKLKVILLVLLLLGSTMPLWAQTATEGVLKVTVLDAGDKRPVADVVCRVLSVDGQMVSYALTDGEGRVELPTERGMEVSFSLINYARVKLPIDELRRLGGRVELTSKPEQLREVQVNAPPIKLEGDTLKYNAGSFVSKGDKYLEDLLRKLPGITISKTGHISYQGEPISKFYIEGQDLLGHRYNQATRNMSVEAVAQVQVLENHQNVRALKGKVFTDKAALNIKLKDSYKVRPFGEVALGGGVAPEIWNNRLFTAIIGRTNQMMITGKMNNSGTDLSTENIEHFDLFNSDLHISAPEPFVSQKSINVLPDFEERFLFNNAKVWSINDLQRTGETAHIRLNLSGYADKIRREDHSINKYGGPMPVEVDERNRLLNKAASYNGTLFYELNSDKTFLSNQLSGVLSSDRQEREVLSHGTSEIRQSSDFAPRHIQNTFNATFTLGEQIFVIKSRTRYHCDSEHLDFVTEKSPNAMVQELKRDSWVSRNFLNTSVPLWGNHRVGMEAFFNLVSRDFESVVGVEPKGHASFGEIEAGVSPSYRWKYANSTLSLSVPLGYISTRLDMGKEKERRGYWFVMPEVDYHHRIGGLWQASARASFRRAGSYESFYAPVALYRDYRSLHLPLPLLRVNSSASASSTLRYKDLAEMLFGHLLLTYTVRQREAYTDVRHEQSQSTTEAVRSSHLSHSFFALMSIDKTFTEIGLGIRGTLDYNFNKMPVSRATKRFDVSAHMLMPGIEVTFRKWENSIFSYTLTSPIFREVSTYSPKDLNIQLRQVFYTSFGIGEKWQGGAKWQHSMSRGISDKYEHHHFCDAYLTYTPTRRVDLSLKITNLFDHNRYSSSEINDIGYHSYEVSLRPREFLLSCLLRF</sequence>
<dbReference type="Proteomes" id="UP000030125">
    <property type="component" value="Unassembled WGS sequence"/>
</dbReference>
<evidence type="ECO:0000313" key="6">
    <source>
        <dbReference type="Proteomes" id="UP000030125"/>
    </source>
</evidence>
<gene>
    <name evidence="5" type="ORF">HQ35_10185</name>
</gene>
<keyword evidence="3" id="KW-0998">Cell outer membrane</keyword>
<evidence type="ECO:0000256" key="4">
    <source>
        <dbReference type="SAM" id="SignalP"/>
    </source>
</evidence>
<evidence type="ECO:0008006" key="7">
    <source>
        <dbReference type="Google" id="ProtNLM"/>
    </source>
</evidence>
<accession>A0A0A2EQB9</accession>
<dbReference type="GO" id="GO:0009279">
    <property type="term" value="C:cell outer membrane"/>
    <property type="evidence" value="ECO:0007669"/>
    <property type="project" value="UniProtKB-SubCell"/>
</dbReference>
<evidence type="ECO:0000256" key="3">
    <source>
        <dbReference type="ARBA" id="ARBA00023237"/>
    </source>
</evidence>
<protein>
    <recommendedName>
        <fullName evidence="7">TonB-dependent receptor</fullName>
    </recommendedName>
</protein>
<feature type="signal peptide" evidence="4">
    <location>
        <begin position="1"/>
        <end position="22"/>
    </location>
</feature>
<keyword evidence="4" id="KW-0732">Signal</keyword>
<dbReference type="OrthoDB" id="603275at2"/>
<evidence type="ECO:0000256" key="2">
    <source>
        <dbReference type="ARBA" id="ARBA00023136"/>
    </source>
</evidence>
<dbReference type="EMBL" id="JQJD01000060">
    <property type="protein sequence ID" value="KGN78569.1"/>
    <property type="molecule type" value="Genomic_DNA"/>
</dbReference>
<keyword evidence="2" id="KW-0472">Membrane</keyword>
<evidence type="ECO:0000256" key="1">
    <source>
        <dbReference type="ARBA" id="ARBA00004442"/>
    </source>
</evidence>
<dbReference type="SUPFAM" id="SSF56935">
    <property type="entry name" value="Porins"/>
    <property type="match status" value="1"/>
</dbReference>